<feature type="transmembrane region" description="Helical" evidence="1">
    <location>
        <begin position="49"/>
        <end position="75"/>
    </location>
</feature>
<sequence length="247" mass="25099">MTIPGEAVSATGYILLGTAVSTALLHTLIPDHWIPFVLAGRARGWSAGYTALISGSSALVHAALSLLLALGAGYIGREAAASLGETLESAAGILLILFGLAYAGWSWKKGGHFHPGGSLLHGGSGSAGCSGSEGDANPDHLHYHPDEGLIRGKDGTSAWTLAMIIGINPCILILPVILASVEHGARAVSLVAAAYAAATCVLMVGLSVLGVIGARRITPPAIARHMEMISGLLIALTGAVVMLIPHQ</sequence>
<evidence type="ECO:0000313" key="3">
    <source>
        <dbReference type="Proteomes" id="UP000648239"/>
    </source>
</evidence>
<accession>A0A8J6Y485</accession>
<evidence type="ECO:0000256" key="1">
    <source>
        <dbReference type="SAM" id="Phobius"/>
    </source>
</evidence>
<protein>
    <recommendedName>
        <fullName evidence="4">Urease accessory protein UreH-like transmembrane domain-containing protein</fullName>
    </recommendedName>
</protein>
<proteinExistence type="predicted"/>
<keyword evidence="1" id="KW-0812">Transmembrane</keyword>
<reference evidence="2 3" key="1">
    <citation type="submission" date="2020-08" db="EMBL/GenBank/DDBJ databases">
        <title>Acidobacteriota in marine sediments use diverse sulfur dissimilation pathways.</title>
        <authorList>
            <person name="Wasmund K."/>
        </authorList>
    </citation>
    <scope>NUCLEOTIDE SEQUENCE [LARGE SCALE GENOMIC DNA]</scope>
    <source>
        <strain evidence="2">MAG AM4</strain>
    </source>
</reference>
<feature type="transmembrane region" description="Helical" evidence="1">
    <location>
        <begin position="226"/>
        <end position="244"/>
    </location>
</feature>
<feature type="transmembrane region" description="Helical" evidence="1">
    <location>
        <begin position="12"/>
        <end position="29"/>
    </location>
</feature>
<comment type="caution">
    <text evidence="2">The sequence shown here is derived from an EMBL/GenBank/DDBJ whole genome shotgun (WGS) entry which is preliminary data.</text>
</comment>
<evidence type="ECO:0008006" key="4">
    <source>
        <dbReference type="Google" id="ProtNLM"/>
    </source>
</evidence>
<keyword evidence="1" id="KW-0472">Membrane</keyword>
<dbReference type="AlphaFoldDB" id="A0A8J6Y485"/>
<dbReference type="Proteomes" id="UP000648239">
    <property type="component" value="Unassembled WGS sequence"/>
</dbReference>
<gene>
    <name evidence="2" type="ORF">IFK94_02030</name>
</gene>
<feature type="transmembrane region" description="Helical" evidence="1">
    <location>
        <begin position="158"/>
        <end position="181"/>
    </location>
</feature>
<evidence type="ECO:0000313" key="2">
    <source>
        <dbReference type="EMBL" id="MBD3866875.1"/>
    </source>
</evidence>
<organism evidence="2 3">
    <name type="scientific">Candidatus Polarisedimenticola svalbardensis</name>
    <dbReference type="NCBI Taxonomy" id="2886004"/>
    <lineage>
        <taxon>Bacteria</taxon>
        <taxon>Pseudomonadati</taxon>
        <taxon>Acidobacteriota</taxon>
        <taxon>Candidatus Polarisedimenticolia</taxon>
        <taxon>Candidatus Polarisedimenticolales</taxon>
        <taxon>Candidatus Polarisedimenticolaceae</taxon>
        <taxon>Candidatus Polarisedimenticola</taxon>
    </lineage>
</organism>
<feature type="transmembrane region" description="Helical" evidence="1">
    <location>
        <begin position="187"/>
        <end position="214"/>
    </location>
</feature>
<name>A0A8J6Y485_9BACT</name>
<dbReference type="EMBL" id="JACXWD010000003">
    <property type="protein sequence ID" value="MBD3866875.1"/>
    <property type="molecule type" value="Genomic_DNA"/>
</dbReference>
<dbReference type="PANTHER" id="PTHR36394:SF1">
    <property type="entry name" value="OS01G0277700 PROTEIN"/>
    <property type="match status" value="1"/>
</dbReference>
<keyword evidence="1" id="KW-1133">Transmembrane helix</keyword>
<dbReference type="PANTHER" id="PTHR36394">
    <property type="entry name" value="OS01G0277700 PROTEIN"/>
    <property type="match status" value="1"/>
</dbReference>
<feature type="transmembrane region" description="Helical" evidence="1">
    <location>
        <begin position="87"/>
        <end position="105"/>
    </location>
</feature>